<dbReference type="GO" id="GO:0005198">
    <property type="term" value="F:structural molecule activity"/>
    <property type="evidence" value="ECO:0007669"/>
    <property type="project" value="InterPro"/>
</dbReference>
<dbReference type="SUPFAM" id="SSF64518">
    <property type="entry name" value="Phase 1 flagellin"/>
    <property type="match status" value="1"/>
</dbReference>
<dbReference type="EMBL" id="DRQG01000052">
    <property type="protein sequence ID" value="HGY55156.1"/>
    <property type="molecule type" value="Genomic_DNA"/>
</dbReference>
<evidence type="ECO:0000259" key="1">
    <source>
        <dbReference type="Pfam" id="PF00669"/>
    </source>
</evidence>
<dbReference type="PANTHER" id="PTHR42792:SF1">
    <property type="entry name" value="FLAGELLAR HOOK-ASSOCIATED PROTEIN 3"/>
    <property type="match status" value="1"/>
</dbReference>
<protein>
    <recommendedName>
        <fullName evidence="1">Flagellin N-terminal domain-containing protein</fullName>
    </recommendedName>
</protein>
<dbReference type="Pfam" id="PF00669">
    <property type="entry name" value="Flagellin_N"/>
    <property type="match status" value="1"/>
</dbReference>
<dbReference type="AlphaFoldDB" id="A0A7V4WVB0"/>
<reference evidence="2" key="1">
    <citation type="journal article" date="2020" name="mSystems">
        <title>Genome- and Community-Level Interaction Insights into Carbon Utilization and Element Cycling Functions of Hydrothermarchaeota in Hydrothermal Sediment.</title>
        <authorList>
            <person name="Zhou Z."/>
            <person name="Liu Y."/>
            <person name="Xu W."/>
            <person name="Pan J."/>
            <person name="Luo Z.H."/>
            <person name="Li M."/>
        </authorList>
    </citation>
    <scope>NUCLEOTIDE SEQUENCE [LARGE SCALE GENOMIC DNA]</scope>
    <source>
        <strain evidence="2">HyVt-577</strain>
    </source>
</reference>
<dbReference type="Gene3D" id="1.20.1330.10">
    <property type="entry name" value="f41 fragment of flagellin, N-terminal domain"/>
    <property type="match status" value="1"/>
</dbReference>
<comment type="caution">
    <text evidence="2">The sequence shown here is derived from an EMBL/GenBank/DDBJ whole genome shotgun (WGS) entry which is preliminary data.</text>
</comment>
<name>A0A7V4WVB0_CALAY</name>
<dbReference type="GO" id="GO:0009288">
    <property type="term" value="C:bacterial-type flagellum"/>
    <property type="evidence" value="ECO:0007669"/>
    <property type="project" value="InterPro"/>
</dbReference>
<proteinExistence type="predicted"/>
<dbReference type="InterPro" id="IPR001492">
    <property type="entry name" value="Flagellin"/>
</dbReference>
<dbReference type="PANTHER" id="PTHR42792">
    <property type="entry name" value="FLAGELLIN"/>
    <property type="match status" value="1"/>
</dbReference>
<feature type="domain" description="Flagellin N-terminal" evidence="1">
    <location>
        <begin position="5"/>
        <end position="140"/>
    </location>
</feature>
<sequence>MRITQSMMTRQTIQRVFINRDIMYQTHERISTGKKVNRPSDDATAYARIARYEKSYQRNLQYLSNVQYSRNWVNETSVALDKLQDYASQAKAIALKAVDASNDDDSRQVYARQLRGILEESVSTVNAKYLDKSLFAGTNTKNSTPFVLNDLTVTYTGNDEKIKRRLAEDMVSEINTTGQRVMDTGFFQAMETMITALEANDIPAIEDTIDDMQTAYDAVLNLSGEVGSFHNSLSLIENRLKDANMKLEEYLADDQDVVLEEEFVRLESEQTAYQAAMQSAAKIMRLNILNYM</sequence>
<dbReference type="Proteomes" id="UP000885779">
    <property type="component" value="Unassembled WGS sequence"/>
</dbReference>
<organism evidence="2">
    <name type="scientific">Caldithrix abyssi</name>
    <dbReference type="NCBI Taxonomy" id="187145"/>
    <lineage>
        <taxon>Bacteria</taxon>
        <taxon>Pseudomonadati</taxon>
        <taxon>Calditrichota</taxon>
        <taxon>Calditrichia</taxon>
        <taxon>Calditrichales</taxon>
        <taxon>Calditrichaceae</taxon>
        <taxon>Caldithrix</taxon>
    </lineage>
</organism>
<accession>A0A7V4WVB0</accession>
<gene>
    <name evidence="2" type="ORF">ENK44_05620</name>
</gene>
<dbReference type="InterPro" id="IPR001029">
    <property type="entry name" value="Flagellin_N"/>
</dbReference>
<evidence type="ECO:0000313" key="2">
    <source>
        <dbReference type="EMBL" id="HGY55156.1"/>
    </source>
</evidence>